<keyword evidence="10" id="KW-0969">Cilium</keyword>
<keyword evidence="11" id="KW-1185">Reference proteome</keyword>
<evidence type="ECO:0000256" key="4">
    <source>
        <dbReference type="ARBA" id="ARBA00023136"/>
    </source>
</evidence>
<feature type="region of interest" description="Disordered" evidence="8">
    <location>
        <begin position="146"/>
        <end position="172"/>
    </location>
</feature>
<keyword evidence="1 7" id="KW-1003">Cell membrane</keyword>
<evidence type="ECO:0000256" key="7">
    <source>
        <dbReference type="RuleBase" id="RU362064"/>
    </source>
</evidence>
<feature type="signal peptide" evidence="9">
    <location>
        <begin position="1"/>
        <end position="27"/>
    </location>
</feature>
<evidence type="ECO:0000256" key="8">
    <source>
        <dbReference type="SAM" id="MobiDB-lite"/>
    </source>
</evidence>
<proteinExistence type="inferred from homology"/>
<dbReference type="RefSeq" id="WP_123237427.1">
    <property type="nucleotide sequence ID" value="NZ_RJVP01000003.1"/>
</dbReference>
<keyword evidence="10" id="KW-0966">Cell projection</keyword>
<gene>
    <name evidence="10" type="primary">fliO</name>
    <name evidence="10" type="ORF">ED236_06580</name>
</gene>
<evidence type="ECO:0000256" key="1">
    <source>
        <dbReference type="ARBA" id="ARBA00022475"/>
    </source>
</evidence>
<dbReference type="AlphaFoldDB" id="A0A3N0V0W6"/>
<evidence type="ECO:0000256" key="5">
    <source>
        <dbReference type="ARBA" id="ARBA00023143"/>
    </source>
</evidence>
<evidence type="ECO:0000256" key="2">
    <source>
        <dbReference type="ARBA" id="ARBA00022692"/>
    </source>
</evidence>
<dbReference type="Proteomes" id="UP000275137">
    <property type="component" value="Unassembled WGS sequence"/>
</dbReference>
<protein>
    <recommendedName>
        <fullName evidence="7">Flagellar protein</fullName>
    </recommendedName>
</protein>
<feature type="compositionally biased region" description="Polar residues" evidence="8">
    <location>
        <begin position="159"/>
        <end position="172"/>
    </location>
</feature>
<feature type="transmembrane region" description="Helical" evidence="7">
    <location>
        <begin position="37"/>
        <end position="58"/>
    </location>
</feature>
<dbReference type="GO" id="GO:0005886">
    <property type="term" value="C:plasma membrane"/>
    <property type="evidence" value="ECO:0007669"/>
    <property type="project" value="UniProtKB-SubCell"/>
</dbReference>
<dbReference type="PANTHER" id="PTHR38766">
    <property type="entry name" value="FLAGELLAR PROTEIN FLIO"/>
    <property type="match status" value="1"/>
</dbReference>
<comment type="subcellular location">
    <subcellularLocation>
        <location evidence="7">Cell membrane</location>
    </subcellularLocation>
    <subcellularLocation>
        <location evidence="7">Bacterial flagellum basal body</location>
    </subcellularLocation>
</comment>
<keyword evidence="9" id="KW-0732">Signal</keyword>
<reference evidence="10 11" key="1">
    <citation type="submission" date="2018-10" db="EMBL/GenBank/DDBJ databases">
        <authorList>
            <person name="Chen W.-M."/>
        </authorList>
    </citation>
    <scope>NUCLEOTIDE SEQUENCE [LARGE SCALE GENOMIC DNA]</scope>
    <source>
        <strain evidence="10 11">H-5</strain>
    </source>
</reference>
<dbReference type="EMBL" id="RJVP01000003">
    <property type="protein sequence ID" value="ROH86363.1"/>
    <property type="molecule type" value="Genomic_DNA"/>
</dbReference>
<keyword evidence="2 7" id="KW-0812">Transmembrane</keyword>
<feature type="chain" id="PRO_5018100838" description="Flagellar protein" evidence="9">
    <location>
        <begin position="28"/>
        <end position="172"/>
    </location>
</feature>
<dbReference type="InterPro" id="IPR022781">
    <property type="entry name" value="Flagellar_biosynth_FliO"/>
</dbReference>
<dbReference type="GO" id="GO:0044781">
    <property type="term" value="P:bacterial-type flagellum organization"/>
    <property type="evidence" value="ECO:0007669"/>
    <property type="project" value="UniProtKB-UniRule"/>
</dbReference>
<dbReference type="PANTHER" id="PTHR38766:SF1">
    <property type="entry name" value="FLAGELLAR PROTEIN FLIO"/>
    <property type="match status" value="1"/>
</dbReference>
<evidence type="ECO:0000313" key="10">
    <source>
        <dbReference type="EMBL" id="ROH86363.1"/>
    </source>
</evidence>
<comment type="similarity">
    <text evidence="6 7">Belongs to the FliO/MopB family.</text>
</comment>
<dbReference type="InterPro" id="IPR052205">
    <property type="entry name" value="FliO/MopB"/>
</dbReference>
<organism evidence="10 11">
    <name type="scientific">Pseudomethylobacillus aquaticus</name>
    <dbReference type="NCBI Taxonomy" id="2676064"/>
    <lineage>
        <taxon>Bacteria</taxon>
        <taxon>Pseudomonadati</taxon>
        <taxon>Pseudomonadota</taxon>
        <taxon>Betaproteobacteria</taxon>
        <taxon>Nitrosomonadales</taxon>
        <taxon>Methylophilaceae</taxon>
        <taxon>Pseudomethylobacillus</taxon>
    </lineage>
</organism>
<dbReference type="NCBIfam" id="TIGR03500">
    <property type="entry name" value="FliO_TIGR"/>
    <property type="match status" value="1"/>
</dbReference>
<dbReference type="GO" id="GO:0009425">
    <property type="term" value="C:bacterial-type flagellum basal body"/>
    <property type="evidence" value="ECO:0007669"/>
    <property type="project" value="UniProtKB-SubCell"/>
</dbReference>
<comment type="caution">
    <text evidence="10">The sequence shown here is derived from an EMBL/GenBank/DDBJ whole genome shotgun (WGS) entry which is preliminary data.</text>
</comment>
<keyword evidence="10" id="KW-0282">Flagellum</keyword>
<keyword evidence="5 7" id="KW-0975">Bacterial flagellum</keyword>
<evidence type="ECO:0000313" key="11">
    <source>
        <dbReference type="Proteomes" id="UP000275137"/>
    </source>
</evidence>
<evidence type="ECO:0000256" key="6">
    <source>
        <dbReference type="ARBA" id="ARBA00037937"/>
    </source>
</evidence>
<keyword evidence="3 7" id="KW-1133">Transmembrane helix</keyword>
<evidence type="ECO:0000256" key="9">
    <source>
        <dbReference type="SAM" id="SignalP"/>
    </source>
</evidence>
<keyword evidence="4 7" id="KW-0472">Membrane</keyword>
<sequence>MRVSSSLHLNASLGLASLLCLPGLAHAEAPVSGTGSLLQVVLGLSVVLLVMMALAWLAKRYQLSNPHGGSVARVVGGVSVGTRERVVVIEVGERWLVVGVAAGQVSSIANLAAGELTGSSAVAATPLQGSFAARFKQALGKVIVGDQNKPSQDKPLQGKSIQDKPTQSKPDA</sequence>
<dbReference type="Pfam" id="PF04347">
    <property type="entry name" value="FliO"/>
    <property type="match status" value="1"/>
</dbReference>
<evidence type="ECO:0000256" key="3">
    <source>
        <dbReference type="ARBA" id="ARBA00022989"/>
    </source>
</evidence>
<name>A0A3N0V0W6_9PROT</name>
<accession>A0A3N0V0W6</accession>